<protein>
    <submittedName>
        <fullName evidence="4">Heat shock cognate 71 kDa protein</fullName>
    </submittedName>
</protein>
<dbReference type="InterPro" id="IPR029048">
    <property type="entry name" value="HSP70_C_sf"/>
</dbReference>
<dbReference type="SUPFAM" id="SSF100920">
    <property type="entry name" value="Heat shock protein 70kD (HSP70), peptide-binding domain"/>
    <property type="match status" value="1"/>
</dbReference>
<sequence length="352" mass="39738">MVLTKIKEIAATNLGKTVPKPYCQYHFRPPKMLELSLASICSGEDFDHFILDFTLNHKIDINENEKTVYRLHTACESVLRLIHSKKKSTSISSLPVPDLKNLMLICSGAPLSWWRKLSGMPVGTCIQFPPIQKCLQNFLHGKELNESIEIDAVITYGAIVQAAILSGATFGNVYNLLLLGVTPLSLDMIKVTFDINVNVTPNVSAVDKGTGRENKITIINDKGLLSKKTLNNYKAEDEKQRNNVSCKNSLDSYAFNMKATVEDEKLQSKTNDENKQKILSKSNEINWLNKNQTTEKEEFEHQQKEQEKVCNPIISKLSQCRWHVRGYAWGSLGGWSSSIWGYLLCFRHMPGL</sequence>
<dbReference type="SUPFAM" id="SSF53067">
    <property type="entry name" value="Actin-like ATPase domain"/>
    <property type="match status" value="1"/>
</dbReference>
<keyword evidence="3" id="KW-0067">ATP-binding</keyword>
<evidence type="ECO:0000256" key="3">
    <source>
        <dbReference type="ARBA" id="ARBA00022840"/>
    </source>
</evidence>
<comment type="similarity">
    <text evidence="1">Belongs to the heat shock protein 70 family.</text>
</comment>
<dbReference type="OrthoDB" id="2401965at2759"/>
<comment type="caution">
    <text evidence="4">The sequence shown here is derived from an EMBL/GenBank/DDBJ whole genome shotgun (WGS) entry which is preliminary data.</text>
</comment>
<keyword evidence="4" id="KW-0346">Stress response</keyword>
<name>A0A8J6DV64_GALPY</name>
<evidence type="ECO:0000256" key="1">
    <source>
        <dbReference type="ARBA" id="ARBA00007381"/>
    </source>
</evidence>
<dbReference type="Proteomes" id="UP000700334">
    <property type="component" value="Unassembled WGS sequence"/>
</dbReference>
<dbReference type="Gene3D" id="2.60.34.10">
    <property type="entry name" value="Substrate Binding Domain Of DNAk, Chain A, domain 1"/>
    <property type="match status" value="1"/>
</dbReference>
<dbReference type="GO" id="GO:0140662">
    <property type="term" value="F:ATP-dependent protein folding chaperone"/>
    <property type="evidence" value="ECO:0007669"/>
    <property type="project" value="InterPro"/>
</dbReference>
<dbReference type="InterPro" id="IPR013126">
    <property type="entry name" value="Hsp_70_fam"/>
</dbReference>
<organism evidence="4 5">
    <name type="scientific">Galemys pyrenaicus</name>
    <name type="common">Iberian desman</name>
    <name type="synonym">Pyrenean desman</name>
    <dbReference type="NCBI Taxonomy" id="202257"/>
    <lineage>
        <taxon>Eukaryota</taxon>
        <taxon>Metazoa</taxon>
        <taxon>Chordata</taxon>
        <taxon>Craniata</taxon>
        <taxon>Vertebrata</taxon>
        <taxon>Euteleostomi</taxon>
        <taxon>Mammalia</taxon>
        <taxon>Eutheria</taxon>
        <taxon>Laurasiatheria</taxon>
        <taxon>Eulipotyphla</taxon>
        <taxon>Talpidae</taxon>
        <taxon>Galemys</taxon>
    </lineage>
</organism>
<dbReference type="EMBL" id="JAGFMF010011418">
    <property type="protein sequence ID" value="KAG8523072.1"/>
    <property type="molecule type" value="Genomic_DNA"/>
</dbReference>
<evidence type="ECO:0000256" key="2">
    <source>
        <dbReference type="ARBA" id="ARBA00022741"/>
    </source>
</evidence>
<proteinExistence type="inferred from homology"/>
<dbReference type="PANTHER" id="PTHR19375">
    <property type="entry name" value="HEAT SHOCK PROTEIN 70KDA"/>
    <property type="match status" value="1"/>
</dbReference>
<feature type="non-terminal residue" evidence="4">
    <location>
        <position position="352"/>
    </location>
</feature>
<accession>A0A8J6DV64</accession>
<dbReference type="PRINTS" id="PR00301">
    <property type="entry name" value="HEATSHOCK70"/>
</dbReference>
<dbReference type="Gene3D" id="1.20.1270.10">
    <property type="match status" value="1"/>
</dbReference>
<gene>
    <name evidence="4" type="ORF">J0S82_012657</name>
</gene>
<dbReference type="SUPFAM" id="SSF100934">
    <property type="entry name" value="Heat shock protein 70kD (HSP70), C-terminal subdomain"/>
    <property type="match status" value="1"/>
</dbReference>
<dbReference type="AlphaFoldDB" id="A0A8J6DV64"/>
<reference evidence="4" key="1">
    <citation type="journal article" date="2021" name="Evol. Appl.">
        <title>The genome of the Pyrenean desman and the effects of bottlenecks and inbreeding on the genomic landscape of an endangered species.</title>
        <authorList>
            <person name="Escoda L."/>
            <person name="Castresana J."/>
        </authorList>
    </citation>
    <scope>NUCLEOTIDE SEQUENCE</scope>
    <source>
        <strain evidence="4">IBE-C5619</strain>
    </source>
</reference>
<dbReference type="InterPro" id="IPR029047">
    <property type="entry name" value="HSP70_peptide-bd_sf"/>
</dbReference>
<evidence type="ECO:0000313" key="5">
    <source>
        <dbReference type="Proteomes" id="UP000700334"/>
    </source>
</evidence>
<keyword evidence="5" id="KW-1185">Reference proteome</keyword>
<keyword evidence="2" id="KW-0547">Nucleotide-binding</keyword>
<dbReference type="InterPro" id="IPR043129">
    <property type="entry name" value="ATPase_NBD"/>
</dbReference>
<dbReference type="GO" id="GO:0005524">
    <property type="term" value="F:ATP binding"/>
    <property type="evidence" value="ECO:0007669"/>
    <property type="project" value="UniProtKB-KW"/>
</dbReference>
<evidence type="ECO:0000313" key="4">
    <source>
        <dbReference type="EMBL" id="KAG8523072.1"/>
    </source>
</evidence>
<dbReference type="Pfam" id="PF00012">
    <property type="entry name" value="HSP70"/>
    <property type="match status" value="2"/>
</dbReference>